<dbReference type="PROSITE" id="PS50151">
    <property type="entry name" value="UVR"/>
    <property type="match status" value="1"/>
</dbReference>
<dbReference type="SUPFAM" id="SSF47781">
    <property type="entry name" value="RuvA domain 2-like"/>
    <property type="match status" value="1"/>
</dbReference>
<comment type="caution">
    <text evidence="12">The sequence shown here is derived from an EMBL/GenBank/DDBJ whole genome shotgun (WGS) entry which is preliminary data.</text>
</comment>
<keyword evidence="4 7" id="KW-0267">Excision nuclease</keyword>
<dbReference type="SMART" id="SM00465">
    <property type="entry name" value="GIYc"/>
    <property type="match status" value="1"/>
</dbReference>
<evidence type="ECO:0000313" key="13">
    <source>
        <dbReference type="Proteomes" id="UP000095347"/>
    </source>
</evidence>
<dbReference type="InterPro" id="IPR010994">
    <property type="entry name" value="RuvA_2-like"/>
</dbReference>
<feature type="domain" description="UvrC family homology region profile" evidence="11">
    <location>
        <begin position="270"/>
        <end position="520"/>
    </location>
</feature>
<dbReference type="GO" id="GO:0009380">
    <property type="term" value="C:excinuclease repair complex"/>
    <property type="evidence" value="ECO:0007669"/>
    <property type="project" value="InterPro"/>
</dbReference>
<dbReference type="Pfam" id="PF02151">
    <property type="entry name" value="UVR"/>
    <property type="match status" value="1"/>
</dbReference>
<dbReference type="InterPro" id="IPR001162">
    <property type="entry name" value="UvrC_RNase_H_dom"/>
</dbReference>
<evidence type="ECO:0000256" key="7">
    <source>
        <dbReference type="HAMAP-Rule" id="MF_00203"/>
    </source>
</evidence>
<dbReference type="Gene3D" id="1.10.150.20">
    <property type="entry name" value="5' to 3' exonuclease, C-terminal subdomain"/>
    <property type="match status" value="1"/>
</dbReference>
<dbReference type="InterPro" id="IPR004791">
    <property type="entry name" value="UvrC"/>
</dbReference>
<evidence type="ECO:0000313" key="12">
    <source>
        <dbReference type="EMBL" id="OEJ67082.1"/>
    </source>
</evidence>
<dbReference type="AlphaFoldDB" id="A0A1E5Q7R6"/>
<dbReference type="SMART" id="SM00278">
    <property type="entry name" value="HhH1"/>
    <property type="match status" value="2"/>
</dbReference>
<dbReference type="InterPro" id="IPR001943">
    <property type="entry name" value="UVR_dom"/>
</dbReference>
<keyword evidence="6 7" id="KW-0742">SOS response</keyword>
<dbReference type="Gene3D" id="4.10.860.10">
    <property type="entry name" value="UVR domain"/>
    <property type="match status" value="1"/>
</dbReference>
<dbReference type="InterPro" id="IPR035901">
    <property type="entry name" value="GIY-YIG_endonuc_sf"/>
</dbReference>
<proteinExistence type="inferred from homology"/>
<dbReference type="RefSeq" id="WP_069957912.1">
    <property type="nucleotide sequence ID" value="NZ_MCGG01000025.1"/>
</dbReference>
<dbReference type="NCBIfam" id="NF001824">
    <property type="entry name" value="PRK00558.1-5"/>
    <property type="match status" value="1"/>
</dbReference>
<protein>
    <recommendedName>
        <fullName evidence="7">UvrABC system protein C</fullName>
        <shortName evidence="7">Protein UvrC</shortName>
    </recommendedName>
    <alternativeName>
        <fullName evidence="7">Excinuclease ABC subunit C</fullName>
    </alternativeName>
</protein>
<dbReference type="Pfam" id="PF08459">
    <property type="entry name" value="UvrC_RNaseH_dom"/>
    <property type="match status" value="1"/>
</dbReference>
<dbReference type="CDD" id="cd10434">
    <property type="entry name" value="GIY-YIG_UvrC_Cho"/>
    <property type="match status" value="1"/>
</dbReference>
<dbReference type="PROSITE" id="PS50165">
    <property type="entry name" value="UVRC"/>
    <property type="match status" value="1"/>
</dbReference>
<evidence type="ECO:0000256" key="1">
    <source>
        <dbReference type="ARBA" id="ARBA00022490"/>
    </source>
</evidence>
<dbReference type="Gene3D" id="3.40.1440.10">
    <property type="entry name" value="GIY-YIG endonuclease"/>
    <property type="match status" value="1"/>
</dbReference>
<dbReference type="Gene3D" id="3.30.420.340">
    <property type="entry name" value="UvrC, RNAse H endonuclease domain"/>
    <property type="match status" value="1"/>
</dbReference>
<comment type="subunit">
    <text evidence="7">Interacts with UvrB in an incision complex.</text>
</comment>
<evidence type="ECO:0000256" key="5">
    <source>
        <dbReference type="ARBA" id="ARBA00023204"/>
    </source>
</evidence>
<comment type="subcellular location">
    <subcellularLocation>
        <location evidence="7">Cytoplasm</location>
    </subcellularLocation>
</comment>
<evidence type="ECO:0000259" key="9">
    <source>
        <dbReference type="PROSITE" id="PS50151"/>
    </source>
</evidence>
<accession>A0A1E5Q7R6</accession>
<sequence>MDLEKEPSPDPNVPLVGVEVIERYLKTLPAKPGVYRMVGDGGKVLYVGKAKNLKKRVASYTKPDRQSIRIRRMVAQTQAMEFVTTHTEAEALLLEANLIKKLAPRYNILLRDDKSFPEILVTSTHDYPRVLKHRGAHKEKGDYFGPFASVWAVNETLTILQRAFLLRTCSDSVFANRTRPCLLYQIKRCSGPCVDGNIAGSEYAQLVDEARQFLQGKSQDIQKRLAVQMQTASEDLDYESAAQFRDRIRALTRIQQHQDINPGTVVDADVVALSQKNGLNCVQVFFFRGGRNFGNRAYFPAQAKGEETSDVLEAFLGQFYAAHLPPREVLLSQSIPNATLVADALAVRAERKVKLSHPSRGDRAALVAHALDNAREALARRAAEYASQEHLMEEMATLFGLDAPPNRIEVYDNSHVSGTHAVGAMIVAGPEGFRKNAYRKFNIRGASNVPADERLGEQNEDEGGYSPGDDYAMMREVLTRRFKRALKDVEDQGGTRGAEWPDLLLIDGGKGQLGVVLEVLKELGIEGVTVAGIAKGPDRNAGRERIFLPGQAPKQLQERDQVLYFIQRLRDEAHRFAIGTHRGRRLKAQQHSKLDDIPSIGAKRKKALLHHFGSAKSVEEAGLVDLEAVDGISKATAKQIYDWFHPDT</sequence>
<keyword evidence="13" id="KW-1185">Reference proteome</keyword>
<feature type="region of interest" description="Disordered" evidence="8">
    <location>
        <begin position="450"/>
        <end position="470"/>
    </location>
</feature>
<dbReference type="SUPFAM" id="SSF82771">
    <property type="entry name" value="GIY-YIG endonuclease"/>
    <property type="match status" value="1"/>
</dbReference>
<comment type="similarity">
    <text evidence="7">Belongs to the UvrC family.</text>
</comment>
<evidence type="ECO:0000259" key="10">
    <source>
        <dbReference type="PROSITE" id="PS50164"/>
    </source>
</evidence>
<dbReference type="Pfam" id="PF01541">
    <property type="entry name" value="GIY-YIG"/>
    <property type="match status" value="1"/>
</dbReference>
<organism evidence="12 13">
    <name type="scientific">Magnetovibrio blakemorei</name>
    <dbReference type="NCBI Taxonomy" id="28181"/>
    <lineage>
        <taxon>Bacteria</taxon>
        <taxon>Pseudomonadati</taxon>
        <taxon>Pseudomonadota</taxon>
        <taxon>Alphaproteobacteria</taxon>
        <taxon>Rhodospirillales</taxon>
        <taxon>Magnetovibrionaceae</taxon>
        <taxon>Magnetovibrio</taxon>
    </lineage>
</organism>
<dbReference type="PANTHER" id="PTHR30562:SF1">
    <property type="entry name" value="UVRABC SYSTEM PROTEIN C"/>
    <property type="match status" value="1"/>
</dbReference>
<evidence type="ECO:0000256" key="3">
    <source>
        <dbReference type="ARBA" id="ARBA00022769"/>
    </source>
</evidence>
<evidence type="ECO:0000256" key="8">
    <source>
        <dbReference type="SAM" id="MobiDB-lite"/>
    </source>
</evidence>
<dbReference type="Proteomes" id="UP000095347">
    <property type="component" value="Unassembled WGS sequence"/>
</dbReference>
<evidence type="ECO:0000256" key="2">
    <source>
        <dbReference type="ARBA" id="ARBA00022763"/>
    </source>
</evidence>
<keyword evidence="3 7" id="KW-0228">DNA excision</keyword>
<dbReference type="EMBL" id="MCGG01000025">
    <property type="protein sequence ID" value="OEJ67082.1"/>
    <property type="molecule type" value="Genomic_DNA"/>
</dbReference>
<dbReference type="STRING" id="28181.BEN30_09900"/>
<gene>
    <name evidence="7" type="primary">uvrC</name>
    <name evidence="12" type="ORF">BEN30_09900</name>
</gene>
<dbReference type="GO" id="GO:0005737">
    <property type="term" value="C:cytoplasm"/>
    <property type="evidence" value="ECO:0007669"/>
    <property type="project" value="UniProtKB-SubCell"/>
</dbReference>
<dbReference type="InterPro" id="IPR047296">
    <property type="entry name" value="GIY-YIG_UvrC_Cho"/>
</dbReference>
<dbReference type="GO" id="GO:0009381">
    <property type="term" value="F:excinuclease ABC activity"/>
    <property type="evidence" value="ECO:0007669"/>
    <property type="project" value="UniProtKB-UniRule"/>
</dbReference>
<reference evidence="13" key="1">
    <citation type="submission" date="2016-07" db="EMBL/GenBank/DDBJ databases">
        <authorList>
            <person name="Florea S."/>
            <person name="Webb J.S."/>
            <person name="Jaromczyk J."/>
            <person name="Schardl C.L."/>
        </authorList>
    </citation>
    <scope>NUCLEOTIDE SEQUENCE [LARGE SCALE GENOMIC DNA]</scope>
    <source>
        <strain evidence="13">MV-1</strain>
    </source>
</reference>
<dbReference type="InterPro" id="IPR038476">
    <property type="entry name" value="UvrC_RNase_H_dom_sf"/>
</dbReference>
<feature type="domain" description="UVR" evidence="9">
    <location>
        <begin position="219"/>
        <end position="254"/>
    </location>
</feature>
<dbReference type="GO" id="GO:0006289">
    <property type="term" value="P:nucleotide-excision repair"/>
    <property type="evidence" value="ECO:0007669"/>
    <property type="project" value="UniProtKB-UniRule"/>
</dbReference>
<dbReference type="SUPFAM" id="SSF46600">
    <property type="entry name" value="C-terminal UvrC-binding domain of UvrB"/>
    <property type="match status" value="1"/>
</dbReference>
<dbReference type="GO" id="GO:0009432">
    <property type="term" value="P:SOS response"/>
    <property type="evidence" value="ECO:0007669"/>
    <property type="project" value="UniProtKB-UniRule"/>
</dbReference>
<dbReference type="InterPro" id="IPR041663">
    <property type="entry name" value="DisA/LigA_HHH"/>
</dbReference>
<dbReference type="PROSITE" id="PS50164">
    <property type="entry name" value="GIY_YIG"/>
    <property type="match status" value="1"/>
</dbReference>
<dbReference type="FunFam" id="3.40.1440.10:FF:000001">
    <property type="entry name" value="UvrABC system protein C"/>
    <property type="match status" value="1"/>
</dbReference>
<evidence type="ECO:0000256" key="6">
    <source>
        <dbReference type="ARBA" id="ARBA00023236"/>
    </source>
</evidence>
<dbReference type="Pfam" id="PF22920">
    <property type="entry name" value="UvrC_RNaseH"/>
    <property type="match status" value="1"/>
</dbReference>
<name>A0A1E5Q7R6_9PROT</name>
<feature type="domain" description="GIY-YIG" evidence="10">
    <location>
        <begin position="30"/>
        <end position="108"/>
    </location>
</feature>
<dbReference type="GO" id="GO:0003677">
    <property type="term" value="F:DNA binding"/>
    <property type="evidence" value="ECO:0007669"/>
    <property type="project" value="UniProtKB-UniRule"/>
</dbReference>
<dbReference type="PANTHER" id="PTHR30562">
    <property type="entry name" value="UVRC/OXIDOREDUCTASE"/>
    <property type="match status" value="1"/>
</dbReference>
<dbReference type="InterPro" id="IPR036876">
    <property type="entry name" value="UVR_dom_sf"/>
</dbReference>
<dbReference type="InterPro" id="IPR050066">
    <property type="entry name" value="UvrABC_protein_C"/>
</dbReference>
<comment type="function">
    <text evidence="7">The UvrABC repair system catalyzes the recognition and processing of DNA lesions. UvrC both incises the 5' and 3' sides of the lesion. The N-terminal half is responsible for the 3' incision and the C-terminal half is responsible for the 5' incision.</text>
</comment>
<dbReference type="NCBIfam" id="TIGR00194">
    <property type="entry name" value="uvrC"/>
    <property type="match status" value="1"/>
</dbReference>
<keyword evidence="1 7" id="KW-0963">Cytoplasm</keyword>
<dbReference type="InterPro" id="IPR003583">
    <property type="entry name" value="Hlx-hairpin-Hlx_DNA-bd_motif"/>
</dbReference>
<evidence type="ECO:0000259" key="11">
    <source>
        <dbReference type="PROSITE" id="PS50165"/>
    </source>
</evidence>
<keyword evidence="5 7" id="KW-0234">DNA repair</keyword>
<dbReference type="HAMAP" id="MF_00203">
    <property type="entry name" value="UvrC"/>
    <property type="match status" value="1"/>
</dbReference>
<dbReference type="InterPro" id="IPR000305">
    <property type="entry name" value="GIY-YIG_endonuc"/>
</dbReference>
<evidence type="ECO:0000256" key="4">
    <source>
        <dbReference type="ARBA" id="ARBA00022881"/>
    </source>
</evidence>
<keyword evidence="2 7" id="KW-0227">DNA damage</keyword>
<dbReference type="Pfam" id="PF12826">
    <property type="entry name" value="HHH_2"/>
    <property type="match status" value="1"/>
</dbReference>